<dbReference type="InterPro" id="IPR016024">
    <property type="entry name" value="ARM-type_fold"/>
</dbReference>
<dbReference type="AlphaFoldDB" id="A0A9W7ZY44"/>
<feature type="repeat" description="HEAT" evidence="8">
    <location>
        <begin position="168"/>
        <end position="206"/>
    </location>
</feature>
<proteinExistence type="predicted"/>
<keyword evidence="11" id="KW-1185">Reference proteome</keyword>
<comment type="subcellular location">
    <subcellularLocation>
        <location evidence="2">Cytoplasm</location>
    </subcellularLocation>
    <subcellularLocation>
        <location evidence="1">Nucleus</location>
    </subcellularLocation>
</comment>
<dbReference type="InterPro" id="IPR040122">
    <property type="entry name" value="Importin_beta"/>
</dbReference>
<dbReference type="OrthoDB" id="7862313at2759"/>
<reference evidence="10" key="1">
    <citation type="submission" date="2022-07" db="EMBL/GenBank/DDBJ databases">
        <title>Phylogenomic reconstructions and comparative analyses of Kickxellomycotina fungi.</title>
        <authorList>
            <person name="Reynolds N.K."/>
            <person name="Stajich J.E."/>
            <person name="Barry K."/>
            <person name="Grigoriev I.V."/>
            <person name="Crous P."/>
            <person name="Smith M.E."/>
        </authorList>
    </citation>
    <scope>NUCLEOTIDE SEQUENCE</scope>
    <source>
        <strain evidence="10">NBRC 100468</strain>
    </source>
</reference>
<evidence type="ECO:0000313" key="11">
    <source>
        <dbReference type="Proteomes" id="UP001150538"/>
    </source>
</evidence>
<dbReference type="Pfam" id="PF25574">
    <property type="entry name" value="TPR_IMB1"/>
    <property type="match status" value="1"/>
</dbReference>
<dbReference type="PROSITE" id="PS50077">
    <property type="entry name" value="HEAT_REPEAT"/>
    <property type="match status" value="1"/>
</dbReference>
<dbReference type="PROSITE" id="PS50166">
    <property type="entry name" value="IMPORTIN_B_NT"/>
    <property type="match status" value="1"/>
</dbReference>
<evidence type="ECO:0000256" key="5">
    <source>
        <dbReference type="ARBA" id="ARBA00022737"/>
    </source>
</evidence>
<keyword evidence="4" id="KW-0963">Cytoplasm</keyword>
<dbReference type="PANTHER" id="PTHR10527">
    <property type="entry name" value="IMPORTIN BETA"/>
    <property type="match status" value="1"/>
</dbReference>
<evidence type="ECO:0000256" key="8">
    <source>
        <dbReference type="PROSITE-ProRule" id="PRU00103"/>
    </source>
</evidence>
<organism evidence="10 11">
    <name type="scientific">Mycoemilia scoparia</name>
    <dbReference type="NCBI Taxonomy" id="417184"/>
    <lineage>
        <taxon>Eukaryota</taxon>
        <taxon>Fungi</taxon>
        <taxon>Fungi incertae sedis</taxon>
        <taxon>Zoopagomycota</taxon>
        <taxon>Kickxellomycotina</taxon>
        <taxon>Kickxellomycetes</taxon>
        <taxon>Kickxellales</taxon>
        <taxon>Kickxellaceae</taxon>
        <taxon>Mycoemilia</taxon>
    </lineage>
</organism>
<feature type="domain" description="Importin N-terminal" evidence="9">
    <location>
        <begin position="59"/>
        <end position="97"/>
    </location>
</feature>
<keyword evidence="6" id="KW-0653">Protein transport</keyword>
<evidence type="ECO:0000256" key="1">
    <source>
        <dbReference type="ARBA" id="ARBA00004123"/>
    </source>
</evidence>
<evidence type="ECO:0000256" key="4">
    <source>
        <dbReference type="ARBA" id="ARBA00022490"/>
    </source>
</evidence>
<dbReference type="GO" id="GO:0006606">
    <property type="term" value="P:protein import into nucleus"/>
    <property type="evidence" value="ECO:0007669"/>
    <property type="project" value="InterPro"/>
</dbReference>
<evidence type="ECO:0000256" key="7">
    <source>
        <dbReference type="ARBA" id="ARBA00023242"/>
    </source>
</evidence>
<dbReference type="SUPFAM" id="SSF48371">
    <property type="entry name" value="ARM repeat"/>
    <property type="match status" value="2"/>
</dbReference>
<accession>A0A9W7ZY44</accession>
<dbReference type="EMBL" id="JANBPU010000035">
    <property type="protein sequence ID" value="KAJ1918957.1"/>
    <property type="molecule type" value="Genomic_DNA"/>
</dbReference>
<dbReference type="SMART" id="SM01349">
    <property type="entry name" value="TOG"/>
    <property type="match status" value="1"/>
</dbReference>
<sequence length="1027" mass="113163">MENHQQFIASLQEALEKLVFANETQLIQSISSTLAKDYFTVPLCVPALFEITLRSDKWQVRQLAAVELRKGVPKYWAEVGADTQKYIRDNITHTIVNEPNHLARHGLARVISSIAKIDLPNGAWAELMQFLYTCCNSTQSVQREIGVYVLDSLFETVADTMADNLSHIIDLFAKLAQDPESHMVRVATVRALGQAAELIDSTDKPNVKKFQGVVPSMVTVLSKSLEDGDEDSASSCFEVFNSLLLLEAPLLTPHFSQIVEFALKVGKNRDLDENLRIMALNFLVWTTTYKRSRLLKLGLVQPLARELIPITTEEDPADVDDDSPSRVSLRVLNVLSTNVPPQQFFPVVIEMVLQYVQSPDPMYRKGAMLTLAIVIEGCVDFVRSQVDDLVKLITQGMQDSSPIVRRASCLALGCVADEMGESIAGYHSTLLPIIFQLLGGSETEVVKHACNALDVILEGLDKDIIQYLPTLMEKLVLLLDNGPAEIRPMAMAAIGSAAHAAEKEFMPYFDAVVERTKRAMALRPDDESNVSLRGVATDSAGTLAEAVGKEKFQPHLEEMLKLALEGMKLESPNLRDCGFSFFGVLSRVFSDEMGQYLQYIVPEIIATFDIDDMSMLFQKEEEDDDDDDAQSDLQVSTAIADEKEVAADCSAEIFRNTRSGFLPYVESCTKNLLSLLDHYSDTTRKAAVAALFSFINTTSSMAQGQDWVPGNPLRVPVHQNVEEMIKSIIPSIIRGWEEEDDKMVVIQICTELRTSMELVGPAIILQNLNSVVTQLFAILEKTSLCQLEEEDGDGEDILDSDEMAEYDSLLIGAAADCLAGIAGVLGADFVPLMDEVLMRISNYYKPTCAPSDRSTAIGCLSEIAEKMNEGVTKYFDVLFGLFTNGVSDSSAEVRSNAAFGLGVLIQNASVDTSSQYPAILRALHPLLESGNESNQADNACGAVARLVQKNPNAVPLSELLPVWLSHLPLKSDHQEDRAVYDAIAYLVKNHTDQVKPFAEQLSHIVNQALNNPNTLMSEEARVVLSSL</sequence>
<keyword evidence="7" id="KW-0539">Nucleus</keyword>
<dbReference type="Proteomes" id="UP001150538">
    <property type="component" value="Unassembled WGS sequence"/>
</dbReference>
<evidence type="ECO:0000256" key="3">
    <source>
        <dbReference type="ARBA" id="ARBA00022448"/>
    </source>
</evidence>
<dbReference type="InterPro" id="IPR011989">
    <property type="entry name" value="ARM-like"/>
</dbReference>
<dbReference type="InterPro" id="IPR021133">
    <property type="entry name" value="HEAT_type_2"/>
</dbReference>
<protein>
    <recommendedName>
        <fullName evidence="9">Importin N-terminal domain-containing protein</fullName>
    </recommendedName>
</protein>
<gene>
    <name evidence="10" type="ORF">H4219_002313</name>
</gene>
<comment type="caution">
    <text evidence="10">The sequence shown here is derived from an EMBL/GenBank/DDBJ whole genome shotgun (WGS) entry which is preliminary data.</text>
</comment>
<dbReference type="InterPro" id="IPR001494">
    <property type="entry name" value="Importin-beta_N"/>
</dbReference>
<evidence type="ECO:0000256" key="2">
    <source>
        <dbReference type="ARBA" id="ARBA00004496"/>
    </source>
</evidence>
<dbReference type="GO" id="GO:0031267">
    <property type="term" value="F:small GTPase binding"/>
    <property type="evidence" value="ECO:0007669"/>
    <property type="project" value="InterPro"/>
</dbReference>
<dbReference type="InterPro" id="IPR057672">
    <property type="entry name" value="TPR_IPO4/5"/>
</dbReference>
<evidence type="ECO:0000259" key="9">
    <source>
        <dbReference type="PROSITE" id="PS50166"/>
    </source>
</evidence>
<dbReference type="Pfam" id="PF03810">
    <property type="entry name" value="IBN_N"/>
    <property type="match status" value="1"/>
</dbReference>
<dbReference type="GO" id="GO:0005737">
    <property type="term" value="C:cytoplasm"/>
    <property type="evidence" value="ECO:0007669"/>
    <property type="project" value="UniProtKB-SubCell"/>
</dbReference>
<dbReference type="InterPro" id="IPR034085">
    <property type="entry name" value="TOG"/>
</dbReference>
<keyword evidence="3" id="KW-0813">Transport</keyword>
<evidence type="ECO:0000313" key="10">
    <source>
        <dbReference type="EMBL" id="KAJ1918957.1"/>
    </source>
</evidence>
<keyword evidence="5" id="KW-0677">Repeat</keyword>
<dbReference type="Pfam" id="PF25780">
    <property type="entry name" value="TPR_IPO5"/>
    <property type="match status" value="1"/>
</dbReference>
<dbReference type="Gene3D" id="1.25.10.10">
    <property type="entry name" value="Leucine-rich Repeat Variant"/>
    <property type="match status" value="1"/>
</dbReference>
<evidence type="ECO:0000256" key="6">
    <source>
        <dbReference type="ARBA" id="ARBA00022927"/>
    </source>
</evidence>
<dbReference type="InterPro" id="IPR058584">
    <property type="entry name" value="IMB1_TNPO1-like_TPR"/>
</dbReference>
<name>A0A9W7ZY44_9FUNG</name>